<dbReference type="InterPro" id="IPR013094">
    <property type="entry name" value="AB_hydrolase_3"/>
</dbReference>
<evidence type="ECO:0000256" key="1">
    <source>
        <dbReference type="ARBA" id="ARBA00022801"/>
    </source>
</evidence>
<keyword evidence="4" id="KW-1185">Reference proteome</keyword>
<evidence type="ECO:0000313" key="4">
    <source>
        <dbReference type="Proteomes" id="UP001430848"/>
    </source>
</evidence>
<name>A0ABR1P045_DIAER</name>
<protein>
    <recommendedName>
        <fullName evidence="2">Alpha/beta hydrolase fold-3 domain-containing protein</fullName>
    </recommendedName>
</protein>
<dbReference type="PANTHER" id="PTHR48081:SF8">
    <property type="entry name" value="ALPHA_BETA HYDROLASE FOLD-3 DOMAIN-CONTAINING PROTEIN-RELATED"/>
    <property type="match status" value="1"/>
</dbReference>
<gene>
    <name evidence="3" type="ORF">SLS63_009332</name>
</gene>
<keyword evidence="1" id="KW-0378">Hydrolase</keyword>
<sequence>MYARPLAQLFNASVLCPSYRFAPEHPFPTGVEDTWATLRWAASHASELGADPANGFLVGGISSGANLAVTLTRRAVEVGLQPPVTGTWAPIVMGLNEEDVVPDDYKMFWKSHEQHRDALVIDEGKAATMWEYYNPGIASPLFNPLASPFEKIGAMPKMFLQVAGHDIFRDDGLILAYALQDHGVDVKLEVYPGVCHSFWVFAPGLSISKRFVGDIVEGLAWLLGVSRNDLNRGWETAMAMPAIRIDDGLEV</sequence>
<dbReference type="Proteomes" id="UP001430848">
    <property type="component" value="Unassembled WGS sequence"/>
</dbReference>
<evidence type="ECO:0000313" key="3">
    <source>
        <dbReference type="EMBL" id="KAK7722051.1"/>
    </source>
</evidence>
<dbReference type="Gene3D" id="3.40.50.1820">
    <property type="entry name" value="alpha/beta hydrolase"/>
    <property type="match status" value="1"/>
</dbReference>
<reference evidence="3 4" key="1">
    <citation type="submission" date="2024-02" db="EMBL/GenBank/DDBJ databases">
        <title>De novo assembly and annotation of 12 fungi associated with fruit tree decline syndrome in Ontario, Canada.</title>
        <authorList>
            <person name="Sulman M."/>
            <person name="Ellouze W."/>
            <person name="Ilyukhin E."/>
        </authorList>
    </citation>
    <scope>NUCLEOTIDE SEQUENCE [LARGE SCALE GENOMIC DNA]</scope>
    <source>
        <strain evidence="3 4">M169</strain>
    </source>
</reference>
<dbReference type="EMBL" id="JAKNSF020000067">
    <property type="protein sequence ID" value="KAK7722051.1"/>
    <property type="molecule type" value="Genomic_DNA"/>
</dbReference>
<comment type="caution">
    <text evidence="3">The sequence shown here is derived from an EMBL/GenBank/DDBJ whole genome shotgun (WGS) entry which is preliminary data.</text>
</comment>
<organism evidence="3 4">
    <name type="scientific">Diaporthe eres</name>
    <name type="common">Phomopsis oblonga</name>
    <dbReference type="NCBI Taxonomy" id="83184"/>
    <lineage>
        <taxon>Eukaryota</taxon>
        <taxon>Fungi</taxon>
        <taxon>Dikarya</taxon>
        <taxon>Ascomycota</taxon>
        <taxon>Pezizomycotina</taxon>
        <taxon>Sordariomycetes</taxon>
        <taxon>Sordariomycetidae</taxon>
        <taxon>Diaporthales</taxon>
        <taxon>Diaporthaceae</taxon>
        <taxon>Diaporthe</taxon>
        <taxon>Diaporthe eres species complex</taxon>
    </lineage>
</organism>
<dbReference type="Pfam" id="PF07859">
    <property type="entry name" value="Abhydrolase_3"/>
    <property type="match status" value="1"/>
</dbReference>
<evidence type="ECO:0000259" key="2">
    <source>
        <dbReference type="Pfam" id="PF07859"/>
    </source>
</evidence>
<dbReference type="SUPFAM" id="SSF53474">
    <property type="entry name" value="alpha/beta-Hydrolases"/>
    <property type="match status" value="1"/>
</dbReference>
<dbReference type="PANTHER" id="PTHR48081">
    <property type="entry name" value="AB HYDROLASE SUPERFAMILY PROTEIN C4A8.06C"/>
    <property type="match status" value="1"/>
</dbReference>
<accession>A0ABR1P045</accession>
<dbReference type="InterPro" id="IPR029058">
    <property type="entry name" value="AB_hydrolase_fold"/>
</dbReference>
<proteinExistence type="predicted"/>
<feature type="domain" description="Alpha/beta hydrolase fold-3" evidence="2">
    <location>
        <begin position="3"/>
        <end position="199"/>
    </location>
</feature>
<dbReference type="InterPro" id="IPR050300">
    <property type="entry name" value="GDXG_lipolytic_enzyme"/>
</dbReference>